<evidence type="ECO:0000313" key="5">
    <source>
        <dbReference type="Proteomes" id="UP000193560"/>
    </source>
</evidence>
<accession>A0A1X2IXM0</accession>
<feature type="region of interest" description="Disordered" evidence="2">
    <location>
        <begin position="168"/>
        <end position="212"/>
    </location>
</feature>
<feature type="compositionally biased region" description="Polar residues" evidence="2">
    <location>
        <begin position="739"/>
        <end position="788"/>
    </location>
</feature>
<dbReference type="CDD" id="cd00159">
    <property type="entry name" value="RhoGAP"/>
    <property type="match status" value="1"/>
</dbReference>
<feature type="compositionally biased region" description="Low complexity" evidence="2">
    <location>
        <begin position="829"/>
        <end position="840"/>
    </location>
</feature>
<dbReference type="Gene3D" id="1.10.555.10">
    <property type="entry name" value="Rho GTPase activation protein"/>
    <property type="match status" value="1"/>
</dbReference>
<feature type="region of interest" description="Disordered" evidence="2">
    <location>
        <begin position="591"/>
        <end position="727"/>
    </location>
</feature>
<proteinExistence type="predicted"/>
<dbReference type="SUPFAM" id="SSF103657">
    <property type="entry name" value="BAR/IMD domain-like"/>
    <property type="match status" value="1"/>
</dbReference>
<dbReference type="SMART" id="SM00324">
    <property type="entry name" value="RhoGAP"/>
    <property type="match status" value="1"/>
</dbReference>
<reference evidence="4 5" key="1">
    <citation type="submission" date="2016-07" db="EMBL/GenBank/DDBJ databases">
        <title>Pervasive Adenine N6-methylation of Active Genes in Fungi.</title>
        <authorList>
            <consortium name="DOE Joint Genome Institute"/>
            <person name="Mondo S.J."/>
            <person name="Dannebaum R.O."/>
            <person name="Kuo R.C."/>
            <person name="Labutti K."/>
            <person name="Haridas S."/>
            <person name="Kuo A."/>
            <person name="Salamov A."/>
            <person name="Ahrendt S.R."/>
            <person name="Lipzen A."/>
            <person name="Sullivan W."/>
            <person name="Andreopoulos W.B."/>
            <person name="Clum A."/>
            <person name="Lindquist E."/>
            <person name="Daum C."/>
            <person name="Ramamoorthy G.K."/>
            <person name="Gryganskyi A."/>
            <person name="Culley D."/>
            <person name="Magnuson J.K."/>
            <person name="James T.Y."/>
            <person name="O'Malley M.A."/>
            <person name="Stajich J.E."/>
            <person name="Spatafora J.W."/>
            <person name="Visel A."/>
            <person name="Grigoriev I.V."/>
        </authorList>
    </citation>
    <scope>NUCLEOTIDE SEQUENCE [LARGE SCALE GENOMIC DNA]</scope>
    <source>
        <strain evidence="4 5">NRRL 1336</strain>
    </source>
</reference>
<dbReference type="InterPro" id="IPR008936">
    <property type="entry name" value="Rho_GTPase_activation_prot"/>
</dbReference>
<comment type="caution">
    <text evidence="4">The sequence shown here is derived from an EMBL/GenBank/DDBJ whole genome shotgun (WGS) entry which is preliminary data.</text>
</comment>
<dbReference type="STRING" id="90262.A0A1X2IXM0"/>
<evidence type="ECO:0000313" key="4">
    <source>
        <dbReference type="EMBL" id="ORZ24065.1"/>
    </source>
</evidence>
<feature type="compositionally biased region" description="Low complexity" evidence="2">
    <location>
        <begin position="864"/>
        <end position="881"/>
    </location>
</feature>
<dbReference type="SUPFAM" id="SSF48350">
    <property type="entry name" value="GTPase activation domain, GAP"/>
    <property type="match status" value="1"/>
</dbReference>
<dbReference type="PANTHER" id="PTHR23176:SF134">
    <property type="entry name" value="RHO-TYPE GTPASE-ACTIVATING PROTEIN"/>
    <property type="match status" value="1"/>
</dbReference>
<gene>
    <name evidence="4" type="ORF">BCR42DRAFT_84789</name>
</gene>
<dbReference type="EMBL" id="MCGE01000002">
    <property type="protein sequence ID" value="ORZ24065.1"/>
    <property type="molecule type" value="Genomic_DNA"/>
</dbReference>
<dbReference type="GO" id="GO:0007165">
    <property type="term" value="P:signal transduction"/>
    <property type="evidence" value="ECO:0007669"/>
    <property type="project" value="InterPro"/>
</dbReference>
<feature type="region of interest" description="Disordered" evidence="2">
    <location>
        <begin position="739"/>
        <end position="881"/>
    </location>
</feature>
<evidence type="ECO:0000256" key="1">
    <source>
        <dbReference type="ARBA" id="ARBA00022468"/>
    </source>
</evidence>
<protein>
    <recommendedName>
        <fullName evidence="3">Rho-GAP domain-containing protein</fullName>
    </recommendedName>
</protein>
<dbReference type="InterPro" id="IPR000198">
    <property type="entry name" value="RhoGAP_dom"/>
</dbReference>
<dbReference type="PANTHER" id="PTHR23176">
    <property type="entry name" value="RHO/RAC/CDC GTPASE-ACTIVATING PROTEIN"/>
    <property type="match status" value="1"/>
</dbReference>
<dbReference type="Proteomes" id="UP000193560">
    <property type="component" value="Unassembled WGS sequence"/>
</dbReference>
<name>A0A1X2IXM0_9FUNG</name>
<dbReference type="PROSITE" id="PS50238">
    <property type="entry name" value="RHOGAP"/>
    <property type="match status" value="1"/>
</dbReference>
<dbReference type="OrthoDB" id="79452at2759"/>
<dbReference type="Gene3D" id="1.20.1270.60">
    <property type="entry name" value="Arfaptin homology (AH) domain/BAR domain"/>
    <property type="match status" value="1"/>
</dbReference>
<feature type="domain" description="Rho-GAP" evidence="3">
    <location>
        <begin position="394"/>
        <end position="580"/>
    </location>
</feature>
<sequence>MQRSVKPSPQEDEISNIDAHLEYIKRALRWSINDLERFISLLKARVSAEELYIKSLSGISRLATVSEPEICPYFGQEKSTFELATFQYELSLDKVINSRREFIQSMKTQIDVLVMVRDKQEQRRKTVKQHVADKNMEYTNYRTRDFIKTKKMYFGKCNELAMAQQQIQEGSSNSYDLQEHGVPPVPTDKPRQSTEIIDNDTDGSSISSIPDTTTTAATTTTTMTNTSGGSGGGVEVGGNRKKMGSFMAQMRTQLAAATAGANDLSKQNARFAKIKKDIHDSDHDYRQGVRYLEHLRKAQIETMNHAMKNVEVVFLDKAEATRSVLTNILNMEHAALLREASLTQGNKARVESIDPQLDVSMFRTEYQNKHFTKPEQIYYENYYNGAYKDVLFGSSLDEYTMDHQRTVPLVVSKCITAVEQMGGLKKEGIYRISGRQTNVDMLKTEFEKNEETFQPQAHYDVFTIANVLKIYLRELAVPLVPYSVSDRLTYSTVQNLQQRLSFLQHKVSELSQSRRDTLEAVVRHLEKVHAHSDINKMNIQNLSYMFTPAIFHDHNQAEQPGEWRSDLVFEDLVFHHDVVFAPIARKQLQLQNQQQQSAQQQQQQHQHQHQRQSQNIASPPTPLARGQSSDFNDPHSPSDPASGPAVPVKSTSTNPTKSRSRSSTLTQTTQPPIPPPSSKSSAPQSNLPPPLPLSSSSSSSPSAATPSSATPQSDLALPPMAKMHSFTLPPVSDLASATETTGIVNTKTHSAPSIPTIEPTLQHTSGDSPSPSPVAVTTASNAAGSSADTAPRAQGLLRKATLKAKSAIPPRQQSLRSKQGRPPGIVAQAASASAPTNENSSPPPSSPSPAGISQAEGKTGSITSSDLASSSPDKSSASLSD</sequence>
<keyword evidence="5" id="KW-1185">Reference proteome</keyword>
<dbReference type="GO" id="GO:0005737">
    <property type="term" value="C:cytoplasm"/>
    <property type="evidence" value="ECO:0007669"/>
    <property type="project" value="TreeGrafter"/>
</dbReference>
<feature type="compositionally biased region" description="Low complexity" evidence="2">
    <location>
        <begin position="202"/>
        <end position="212"/>
    </location>
</feature>
<feature type="compositionally biased region" description="Low complexity" evidence="2">
    <location>
        <begin position="655"/>
        <end position="670"/>
    </location>
</feature>
<evidence type="ECO:0000259" key="3">
    <source>
        <dbReference type="PROSITE" id="PS50238"/>
    </source>
</evidence>
<dbReference type="InterPro" id="IPR027267">
    <property type="entry name" value="AH/BAR_dom_sf"/>
</dbReference>
<dbReference type="Pfam" id="PF00620">
    <property type="entry name" value="RhoGAP"/>
    <property type="match status" value="1"/>
</dbReference>
<keyword evidence="1" id="KW-0343">GTPase activation</keyword>
<dbReference type="AlphaFoldDB" id="A0A1X2IXM0"/>
<feature type="compositionally biased region" description="Low complexity" evidence="2">
    <location>
        <begin position="693"/>
        <end position="713"/>
    </location>
</feature>
<feature type="compositionally biased region" description="Low complexity" evidence="2">
    <location>
        <begin position="591"/>
        <end position="615"/>
    </location>
</feature>
<dbReference type="GO" id="GO:0005096">
    <property type="term" value="F:GTPase activator activity"/>
    <property type="evidence" value="ECO:0007669"/>
    <property type="project" value="UniProtKB-KW"/>
</dbReference>
<organism evidence="4 5">
    <name type="scientific">Absidia repens</name>
    <dbReference type="NCBI Taxonomy" id="90262"/>
    <lineage>
        <taxon>Eukaryota</taxon>
        <taxon>Fungi</taxon>
        <taxon>Fungi incertae sedis</taxon>
        <taxon>Mucoromycota</taxon>
        <taxon>Mucoromycotina</taxon>
        <taxon>Mucoromycetes</taxon>
        <taxon>Mucorales</taxon>
        <taxon>Cunninghamellaceae</taxon>
        <taxon>Absidia</taxon>
    </lineage>
</organism>
<evidence type="ECO:0000256" key="2">
    <source>
        <dbReference type="SAM" id="MobiDB-lite"/>
    </source>
</evidence>
<dbReference type="InterPro" id="IPR050729">
    <property type="entry name" value="Rho-GAP"/>
</dbReference>